<accession>A0A6G1S7T8</accession>
<name>A0A6G1S7T8_9ACAR</name>
<evidence type="ECO:0000256" key="1">
    <source>
        <dbReference type="PROSITE-ProRule" id="PRU00042"/>
    </source>
</evidence>
<feature type="compositionally biased region" description="Polar residues" evidence="2">
    <location>
        <begin position="466"/>
        <end position="475"/>
    </location>
</feature>
<feature type="compositionally biased region" description="Low complexity" evidence="2">
    <location>
        <begin position="57"/>
        <end position="78"/>
    </location>
</feature>
<feature type="region of interest" description="Disordered" evidence="2">
    <location>
        <begin position="49"/>
        <end position="186"/>
    </location>
</feature>
<sequence>MSNLSSYSLIDDDHIDDQETINVGNLIIDLESDLEKEKIVNERANHNVNLGNNAKCSTSNSTNAPSSTSQLATPSSSSNHFTHKTINETSLNNNFDSSRPIGKANQKQHASKKDLASVNIQNSGSVNNNGHTLTARTVFKSSADERGELKMKITRETKPGKNEHRIVTSPNQKSPTSSSGSGGNNTINLNVAEQMTNYEDTSTNEPTFKSKQSSISSTKECGTSTSIGTITEPDCLGPCEPGTSVTLEGIVWQETDGGILVVNVTWRGKTYVGALLDCTRHDWAPPRLCDSPASDIDAKTSKGMRSKRIVTRSNGIGLDEKNLLQTTGKLRNGKGRRIPSTNDPTCSKKQRETTDKASNETSSAQLEANTLQANMSSTNSETACVPMNIDAPSASNDTNTNTNNNNNENNNNDQQESTNESSNISIDKTGPNSPMLIGCSEPNCSKKYRNMNGLLYHQSHAHTAENESPSSQDEPSATKDADQEPRTSPPNNNLSIKSVSDPNSNLNPNPNINPNPNLNPIPIPNPEPRSSSPRNRDDSLTIKHVERERRPSPGYANVPSMPDVGRKSPGMNQKYQEPMNHGSSSSSSRSNQLIPTPKSSPHVSKQQLPNPQPPLPTLAEEGMKPSGTSTGPPPAPHQANCYFNPAFLANTFNPYGMAPFFPRHMYDPLAPPPIATSNAAFMSRFVNSMRVPPPPDSPSRLLSPSMPKNVPFPPFKIDTGVLPPPPPPQHPHQIPTSHPLPNMAGMSNPPMPHIPVPPAPPLASMPGGPPNLRMPSQGDSLLPPTSQPPFLSPAGMNPTLGIPGMGNPLGPLMPNLVEDQMAKQYPRRLN</sequence>
<dbReference type="PANTHER" id="PTHR21564">
    <property type="entry name" value="BRAKELESS PROTEIN"/>
    <property type="match status" value="1"/>
</dbReference>
<feature type="compositionally biased region" description="Polar residues" evidence="2">
    <location>
        <begin position="489"/>
        <end position="498"/>
    </location>
</feature>
<feature type="compositionally biased region" description="Low complexity" evidence="2">
    <location>
        <begin position="800"/>
        <end position="816"/>
    </location>
</feature>
<feature type="compositionally biased region" description="Polar residues" evidence="2">
    <location>
        <begin position="359"/>
        <end position="382"/>
    </location>
</feature>
<feature type="domain" description="C2H2-type" evidence="3">
    <location>
        <begin position="437"/>
        <end position="467"/>
    </location>
</feature>
<dbReference type="InterPro" id="IPR013087">
    <property type="entry name" value="Znf_C2H2_type"/>
</dbReference>
<feature type="compositionally biased region" description="Basic and acidic residues" evidence="2">
    <location>
        <begin position="534"/>
        <end position="551"/>
    </location>
</feature>
<dbReference type="InterPro" id="IPR040010">
    <property type="entry name" value="ZN608/ZN609"/>
</dbReference>
<feature type="compositionally biased region" description="Polar residues" evidence="2">
    <location>
        <begin position="87"/>
        <end position="97"/>
    </location>
</feature>
<dbReference type="EMBL" id="GGYP01001229">
    <property type="protein sequence ID" value="MDE46000.1"/>
    <property type="molecule type" value="Transcribed_RNA"/>
</dbReference>
<evidence type="ECO:0000313" key="4">
    <source>
        <dbReference type="EMBL" id="MDE46000.1"/>
    </source>
</evidence>
<organism evidence="4">
    <name type="scientific">Aceria tosichella</name>
    <name type="common">wheat curl mite</name>
    <dbReference type="NCBI Taxonomy" id="561515"/>
    <lineage>
        <taxon>Eukaryota</taxon>
        <taxon>Metazoa</taxon>
        <taxon>Ecdysozoa</taxon>
        <taxon>Arthropoda</taxon>
        <taxon>Chelicerata</taxon>
        <taxon>Arachnida</taxon>
        <taxon>Acari</taxon>
        <taxon>Acariformes</taxon>
        <taxon>Trombidiformes</taxon>
        <taxon>Prostigmata</taxon>
        <taxon>Eupodina</taxon>
        <taxon>Eriophyoidea</taxon>
        <taxon>Eriophyidae</taxon>
        <taxon>Eriophyinae</taxon>
        <taxon>Aceriini</taxon>
        <taxon>Aceria</taxon>
    </lineage>
</organism>
<dbReference type="GO" id="GO:0008270">
    <property type="term" value="F:zinc ion binding"/>
    <property type="evidence" value="ECO:0007669"/>
    <property type="project" value="UniProtKB-KW"/>
</dbReference>
<dbReference type="PROSITE" id="PS50157">
    <property type="entry name" value="ZINC_FINGER_C2H2_2"/>
    <property type="match status" value="1"/>
</dbReference>
<feature type="compositionally biased region" description="Basic and acidic residues" evidence="2">
    <location>
        <begin position="476"/>
        <end position="485"/>
    </location>
</feature>
<feature type="region of interest" description="Disordered" evidence="2">
    <location>
        <begin position="720"/>
        <end position="830"/>
    </location>
</feature>
<feature type="region of interest" description="Disordered" evidence="2">
    <location>
        <begin position="461"/>
        <end position="637"/>
    </location>
</feature>
<dbReference type="PROSITE" id="PS00028">
    <property type="entry name" value="ZINC_FINGER_C2H2_1"/>
    <property type="match status" value="1"/>
</dbReference>
<reference evidence="4" key="1">
    <citation type="submission" date="2018-10" db="EMBL/GenBank/DDBJ databases">
        <title>Transcriptome assembly of Aceria tosichella (Wheat curl mite) Type 2.</title>
        <authorList>
            <person name="Scully E.D."/>
            <person name="Geib S.M."/>
            <person name="Palmer N.A."/>
            <person name="Gupta A.K."/>
            <person name="Sarath G."/>
            <person name="Tatineni S."/>
        </authorList>
    </citation>
    <scope>NUCLEOTIDE SEQUENCE</scope>
    <source>
        <strain evidence="4">LincolnNE</strain>
    </source>
</reference>
<keyword evidence="1" id="KW-0863">Zinc-finger</keyword>
<feature type="region of interest" description="Disordered" evidence="2">
    <location>
        <begin position="320"/>
        <end position="438"/>
    </location>
</feature>
<evidence type="ECO:0000256" key="2">
    <source>
        <dbReference type="SAM" id="MobiDB-lite"/>
    </source>
</evidence>
<dbReference type="GO" id="GO:0005634">
    <property type="term" value="C:nucleus"/>
    <property type="evidence" value="ECO:0007669"/>
    <property type="project" value="TreeGrafter"/>
</dbReference>
<feature type="region of interest" description="Disordered" evidence="2">
    <location>
        <begin position="201"/>
        <end position="224"/>
    </location>
</feature>
<dbReference type="GO" id="GO:0006357">
    <property type="term" value="P:regulation of transcription by RNA polymerase II"/>
    <property type="evidence" value="ECO:0007669"/>
    <property type="project" value="TreeGrafter"/>
</dbReference>
<feature type="compositionally biased region" description="Polar residues" evidence="2">
    <location>
        <begin position="118"/>
        <end position="135"/>
    </location>
</feature>
<gene>
    <name evidence="4" type="primary">Znf608</name>
    <name evidence="4" type="ORF">g.13439</name>
</gene>
<feature type="compositionally biased region" description="Basic and acidic residues" evidence="2">
    <location>
        <begin position="349"/>
        <end position="358"/>
    </location>
</feature>
<dbReference type="PANTHER" id="PTHR21564:SF5">
    <property type="entry name" value="SCRIBBLER, ISOFORM J"/>
    <property type="match status" value="1"/>
</dbReference>
<feature type="compositionally biased region" description="Pro residues" evidence="2">
    <location>
        <begin position="749"/>
        <end position="769"/>
    </location>
</feature>
<keyword evidence="1" id="KW-0862">Zinc</keyword>
<feature type="compositionally biased region" description="Polar residues" evidence="2">
    <location>
        <begin position="591"/>
        <end position="605"/>
    </location>
</feature>
<dbReference type="AlphaFoldDB" id="A0A6G1S7T8"/>
<evidence type="ECO:0000259" key="3">
    <source>
        <dbReference type="PROSITE" id="PS50157"/>
    </source>
</evidence>
<feature type="compositionally biased region" description="Low complexity" evidence="2">
    <location>
        <begin position="500"/>
        <end position="510"/>
    </location>
</feature>
<keyword evidence="1" id="KW-0479">Metal-binding</keyword>
<feature type="compositionally biased region" description="Low complexity" evidence="2">
    <location>
        <begin position="168"/>
        <end position="179"/>
    </location>
</feature>
<feature type="compositionally biased region" description="Low complexity" evidence="2">
    <location>
        <begin position="395"/>
        <end position="423"/>
    </location>
</feature>
<proteinExistence type="predicted"/>
<feature type="compositionally biased region" description="Basic and acidic residues" evidence="2">
    <location>
        <begin position="142"/>
        <end position="166"/>
    </location>
</feature>
<feature type="compositionally biased region" description="Pro residues" evidence="2">
    <location>
        <begin position="511"/>
        <end position="527"/>
    </location>
</feature>
<protein>
    <submittedName>
        <fullName evidence="4">Zinc finger protein 608</fullName>
    </submittedName>
</protein>